<dbReference type="AlphaFoldDB" id="A0A392U8M5"/>
<proteinExistence type="predicted"/>
<feature type="non-terminal residue" evidence="1">
    <location>
        <position position="21"/>
    </location>
</feature>
<sequence length="21" mass="2255">MTQRAIAEAMELMAAAMSQEA</sequence>
<comment type="caution">
    <text evidence="1">The sequence shown here is derived from an EMBL/GenBank/DDBJ whole genome shotgun (WGS) entry which is preliminary data.</text>
</comment>
<keyword evidence="2" id="KW-1185">Reference proteome</keyword>
<reference evidence="1 2" key="1">
    <citation type="journal article" date="2018" name="Front. Plant Sci.">
        <title>Red Clover (Trifolium pratense) and Zigzag Clover (T. medium) - A Picture of Genomic Similarities and Differences.</title>
        <authorList>
            <person name="Dluhosova J."/>
            <person name="Istvanek J."/>
            <person name="Nedelnik J."/>
            <person name="Repkova J."/>
        </authorList>
    </citation>
    <scope>NUCLEOTIDE SEQUENCE [LARGE SCALE GENOMIC DNA]</scope>
    <source>
        <strain evidence="2">cv. 10/8</strain>
        <tissue evidence="1">Leaf</tissue>
    </source>
</reference>
<dbReference type="Proteomes" id="UP000265520">
    <property type="component" value="Unassembled WGS sequence"/>
</dbReference>
<protein>
    <submittedName>
        <fullName evidence="1">Uncharacterized protein</fullName>
    </submittedName>
</protein>
<organism evidence="1 2">
    <name type="scientific">Trifolium medium</name>
    <dbReference type="NCBI Taxonomy" id="97028"/>
    <lineage>
        <taxon>Eukaryota</taxon>
        <taxon>Viridiplantae</taxon>
        <taxon>Streptophyta</taxon>
        <taxon>Embryophyta</taxon>
        <taxon>Tracheophyta</taxon>
        <taxon>Spermatophyta</taxon>
        <taxon>Magnoliopsida</taxon>
        <taxon>eudicotyledons</taxon>
        <taxon>Gunneridae</taxon>
        <taxon>Pentapetalae</taxon>
        <taxon>rosids</taxon>
        <taxon>fabids</taxon>
        <taxon>Fabales</taxon>
        <taxon>Fabaceae</taxon>
        <taxon>Papilionoideae</taxon>
        <taxon>50 kb inversion clade</taxon>
        <taxon>NPAAA clade</taxon>
        <taxon>Hologalegina</taxon>
        <taxon>IRL clade</taxon>
        <taxon>Trifolieae</taxon>
        <taxon>Trifolium</taxon>
    </lineage>
</organism>
<name>A0A392U8M5_9FABA</name>
<evidence type="ECO:0000313" key="2">
    <source>
        <dbReference type="Proteomes" id="UP000265520"/>
    </source>
</evidence>
<evidence type="ECO:0000313" key="1">
    <source>
        <dbReference type="EMBL" id="MCI68105.1"/>
    </source>
</evidence>
<accession>A0A392U8M5</accession>
<dbReference type="EMBL" id="LXQA010730568">
    <property type="protein sequence ID" value="MCI68105.1"/>
    <property type="molecule type" value="Genomic_DNA"/>
</dbReference>